<dbReference type="InterPro" id="IPR050196">
    <property type="entry name" value="Cytochrome_P450_Monoox"/>
</dbReference>
<accession>A0A401KUR3</accession>
<feature type="binding site" description="axial binding residue" evidence="9">
    <location>
        <position position="490"/>
    </location>
    <ligand>
        <name>heme</name>
        <dbReference type="ChEBI" id="CHEBI:30413"/>
    </ligand>
    <ligandPart>
        <name>Fe</name>
        <dbReference type="ChEBI" id="CHEBI:18248"/>
    </ligandPart>
</feature>
<evidence type="ECO:0000256" key="6">
    <source>
        <dbReference type="ARBA" id="ARBA00023004"/>
    </source>
</evidence>
<dbReference type="GO" id="GO:0016705">
    <property type="term" value="F:oxidoreductase activity, acting on paired donors, with incorporation or reduction of molecular oxygen"/>
    <property type="evidence" value="ECO:0007669"/>
    <property type="project" value="InterPro"/>
</dbReference>
<dbReference type="InterPro" id="IPR002403">
    <property type="entry name" value="Cyt_P450_E_grp-IV"/>
</dbReference>
<evidence type="ECO:0000313" key="12">
    <source>
        <dbReference type="Proteomes" id="UP000286921"/>
    </source>
</evidence>
<proteinExistence type="inferred from homology"/>
<organism evidence="11 12">
    <name type="scientific">Aspergillus awamori</name>
    <name type="common">Black koji mold</name>
    <dbReference type="NCBI Taxonomy" id="105351"/>
    <lineage>
        <taxon>Eukaryota</taxon>
        <taxon>Fungi</taxon>
        <taxon>Dikarya</taxon>
        <taxon>Ascomycota</taxon>
        <taxon>Pezizomycotina</taxon>
        <taxon>Eurotiomycetes</taxon>
        <taxon>Eurotiomycetidae</taxon>
        <taxon>Eurotiales</taxon>
        <taxon>Aspergillaceae</taxon>
        <taxon>Aspergillus</taxon>
    </lineage>
</organism>
<dbReference type="Pfam" id="PF00067">
    <property type="entry name" value="p450"/>
    <property type="match status" value="1"/>
</dbReference>
<dbReference type="InterPro" id="IPR036396">
    <property type="entry name" value="Cyt_P450_sf"/>
</dbReference>
<evidence type="ECO:0000256" key="8">
    <source>
        <dbReference type="ARBA" id="ARBA00023242"/>
    </source>
</evidence>
<dbReference type="AlphaFoldDB" id="A0A401KUR3"/>
<dbReference type="GO" id="GO:0004497">
    <property type="term" value="F:monooxygenase activity"/>
    <property type="evidence" value="ECO:0007669"/>
    <property type="project" value="UniProtKB-KW"/>
</dbReference>
<dbReference type="InterPro" id="IPR001128">
    <property type="entry name" value="Cyt_P450"/>
</dbReference>
<dbReference type="GO" id="GO:0008270">
    <property type="term" value="F:zinc ion binding"/>
    <property type="evidence" value="ECO:0007669"/>
    <property type="project" value="InterPro"/>
</dbReference>
<dbReference type="PANTHER" id="PTHR24291:SF50">
    <property type="entry name" value="BIFUNCTIONAL ALBAFLAVENONE MONOOXYGENASE_TERPENE SYNTHASE"/>
    <property type="match status" value="1"/>
</dbReference>
<evidence type="ECO:0000256" key="4">
    <source>
        <dbReference type="ARBA" id="ARBA00022723"/>
    </source>
</evidence>
<dbReference type="GO" id="GO:0020037">
    <property type="term" value="F:heme binding"/>
    <property type="evidence" value="ECO:0007669"/>
    <property type="project" value="InterPro"/>
</dbReference>
<dbReference type="Gene3D" id="1.10.630.10">
    <property type="entry name" value="Cytochrome P450"/>
    <property type="match status" value="1"/>
</dbReference>
<keyword evidence="8" id="KW-0539">Nucleus</keyword>
<keyword evidence="4 9" id="KW-0479">Metal-binding</keyword>
<keyword evidence="5" id="KW-0560">Oxidoreductase</keyword>
<evidence type="ECO:0000256" key="2">
    <source>
        <dbReference type="ARBA" id="ARBA00010617"/>
    </source>
</evidence>
<dbReference type="Proteomes" id="UP000286921">
    <property type="component" value="Unassembled WGS sequence"/>
</dbReference>
<dbReference type="PANTHER" id="PTHR24291">
    <property type="entry name" value="CYTOCHROME P450 FAMILY 4"/>
    <property type="match status" value="1"/>
</dbReference>
<reference evidence="11 12" key="1">
    <citation type="submission" date="2016-09" db="EMBL/GenBank/DDBJ databases">
        <title>Aspergillus awamori IFM 58123T.</title>
        <authorList>
            <person name="Kusuya Y."/>
            <person name="Shimizu M."/>
            <person name="Takahashi H."/>
            <person name="Yaguchi T."/>
        </authorList>
    </citation>
    <scope>NUCLEOTIDE SEQUENCE [LARGE SCALE GENOMIC DNA]</scope>
    <source>
        <strain evidence="11 12">IFM 58123</strain>
    </source>
</reference>
<dbReference type="EMBL" id="BDHI01000014">
    <property type="protein sequence ID" value="GCB23030.1"/>
    <property type="molecule type" value="Genomic_DNA"/>
</dbReference>
<dbReference type="CDD" id="cd12148">
    <property type="entry name" value="fungal_TF_MHR"/>
    <property type="match status" value="1"/>
</dbReference>
<dbReference type="PRINTS" id="PR00385">
    <property type="entry name" value="P450"/>
</dbReference>
<dbReference type="InterPro" id="IPR007219">
    <property type="entry name" value="XnlR_reg_dom"/>
</dbReference>
<comment type="similarity">
    <text evidence="2">Belongs to the cytochrome P450 family.</text>
</comment>
<comment type="caution">
    <text evidence="11">The sequence shown here is derived from an EMBL/GenBank/DDBJ whole genome shotgun (WGS) entry which is preliminary data.</text>
</comment>
<protein>
    <submittedName>
        <fullName evidence="11">Cytochrome P450 4F5</fullName>
    </submittedName>
</protein>
<evidence type="ECO:0000256" key="5">
    <source>
        <dbReference type="ARBA" id="ARBA00023002"/>
    </source>
</evidence>
<feature type="domain" description="Xylanolytic transcriptional activator regulatory" evidence="10">
    <location>
        <begin position="581"/>
        <end position="767"/>
    </location>
</feature>
<keyword evidence="6 9" id="KW-0408">Iron</keyword>
<dbReference type="GO" id="GO:0005506">
    <property type="term" value="F:iron ion binding"/>
    <property type="evidence" value="ECO:0007669"/>
    <property type="project" value="InterPro"/>
</dbReference>
<evidence type="ECO:0000256" key="3">
    <source>
        <dbReference type="ARBA" id="ARBA00022617"/>
    </source>
</evidence>
<dbReference type="PRINTS" id="PR00465">
    <property type="entry name" value="EP450IV"/>
</dbReference>
<name>A0A401KUR3_ASPAW</name>
<gene>
    <name evidence="11" type="ORF">AAWM_05915</name>
</gene>
<dbReference type="GO" id="GO:0003677">
    <property type="term" value="F:DNA binding"/>
    <property type="evidence" value="ECO:0007669"/>
    <property type="project" value="InterPro"/>
</dbReference>
<keyword evidence="7" id="KW-0503">Monooxygenase</keyword>
<evidence type="ECO:0000256" key="1">
    <source>
        <dbReference type="ARBA" id="ARBA00001971"/>
    </source>
</evidence>
<evidence type="ECO:0000256" key="7">
    <source>
        <dbReference type="ARBA" id="ARBA00023033"/>
    </source>
</evidence>
<dbReference type="Pfam" id="PF04082">
    <property type="entry name" value="Fungal_trans"/>
    <property type="match status" value="1"/>
</dbReference>
<dbReference type="CDD" id="cd00302">
    <property type="entry name" value="cytochrome_P450"/>
    <property type="match status" value="1"/>
</dbReference>
<dbReference type="GO" id="GO:0006351">
    <property type="term" value="P:DNA-templated transcription"/>
    <property type="evidence" value="ECO:0007669"/>
    <property type="project" value="InterPro"/>
</dbReference>
<keyword evidence="12" id="KW-1185">Reference proteome</keyword>
<evidence type="ECO:0000313" key="11">
    <source>
        <dbReference type="EMBL" id="GCB23030.1"/>
    </source>
</evidence>
<dbReference type="STRING" id="105351.A0A401KUR3"/>
<evidence type="ECO:0000259" key="10">
    <source>
        <dbReference type="Pfam" id="PF04082"/>
    </source>
</evidence>
<dbReference type="SUPFAM" id="SSF48264">
    <property type="entry name" value="Cytochrome P450"/>
    <property type="match status" value="1"/>
</dbReference>
<evidence type="ECO:0000256" key="9">
    <source>
        <dbReference type="PIRSR" id="PIRSR602403-1"/>
    </source>
</evidence>
<sequence length="1001" mass="113220">MAARQFYLCGQYESFVCTVDVGSKLDLDTIRKKVASHFAIIEPQGISFHIDNKYLDSTKDILAANAPIGILVDGETVRDVPGPKGLPLLGSHCEVYPDHIGNHQRLFELYGPLFQTTVMSRVVYHTNDPVLTAHAFAETEFFTKDINHAHPLYGVKSAHAGIFLTNTATKEWKEGHKFIVPAFSPKAITAYTPRMEAVVRTSFRIFDELDLSNQAWNAYSFMLKLSSQLVGELIIGADFGHFERVESPIHDIPKAIVKLLGLNKKVTSWGDWYTWLPFGDPKRLRDTWHLVGSLVGESVKKASIGEGPVSTQEAGVKTKSLADYLFRARDSKGNKLSDESRNPALIVALTAGFVTTSSLLSWLIYSLVTYPGVQKKLLQELINNNMTETSEVTGEFIGKLTYLDKFVKETQRRHTTSFQPARTARKDVILPGGYRVPKDSVVISEIHHLHNNPAIWDNPTQFSTERWDTERVKNRHRGAYTPFAMGPRMCMATNFVAREVKVFIAMLVYRIRQVSSKPLPPNRQDTIPASSVEMRIEMLHSVSCREFQACAFTSIAFKDREELQSSGALLLPSEDLRDLLLQSYLRWVHPLIPVLEISHLFQRLLDNDDRQFPHPLLYQAILYAGSSYMDPLELQAAGHPSRDTIGRAIRRRARMLYNFSIERNPIFMTQALILLSIRENLSEASLSESRYWIHHALSVAIDAGLLDPTDEIVNQNTEYLCTISPSLRERLVWSLYTADLTISLALDAPFQIRRPPSLNCQFVPDVFSVFDRAMINVTFCATSEGPTSESIPEPPYHAKLCGILIERSKLIRCMYRLLYTVDLDLQTRHALEDGMKPAILLWKMRQLDPALVASVETRLKRWLDNLPTSVRYSSQWTLIEHPRESTEFTLCVHRAALYILYLTYSLALYNGKIARATTYSESLARRARQVAAEIVQTWAGLAETQAIPFLPSYCFLSLKLAREVYTQHSLGPASSGDWYAMWAITSCDTFLAQGFHRTGAV</sequence>
<comment type="cofactor">
    <cofactor evidence="1 9">
        <name>heme</name>
        <dbReference type="ChEBI" id="CHEBI:30413"/>
    </cofactor>
</comment>
<keyword evidence="3 9" id="KW-0349">Heme</keyword>